<keyword evidence="1" id="KW-0732">Signal</keyword>
<dbReference type="GO" id="GO:0022900">
    <property type="term" value="P:electron transport chain"/>
    <property type="evidence" value="ECO:0007669"/>
    <property type="project" value="InterPro"/>
</dbReference>
<dbReference type="GO" id="GO:0009055">
    <property type="term" value="F:electron transfer activity"/>
    <property type="evidence" value="ECO:0007669"/>
    <property type="project" value="InterPro"/>
</dbReference>
<gene>
    <name evidence="2" type="ORF">HXL68_11120</name>
</gene>
<accession>A0A930BT46</accession>
<comment type="caution">
    <text evidence="2">The sequence shown here is derived from an EMBL/GenBank/DDBJ whole genome shotgun (WGS) entry which is preliminary data.</text>
</comment>
<name>A0A930BT46_9RHOO</name>
<evidence type="ECO:0000256" key="1">
    <source>
        <dbReference type="SAM" id="SignalP"/>
    </source>
</evidence>
<dbReference type="GO" id="GO:0005506">
    <property type="term" value="F:iron ion binding"/>
    <property type="evidence" value="ECO:0007669"/>
    <property type="project" value="InterPro"/>
</dbReference>
<dbReference type="GO" id="GO:0020037">
    <property type="term" value="F:heme binding"/>
    <property type="evidence" value="ECO:0007669"/>
    <property type="project" value="InterPro"/>
</dbReference>
<proteinExistence type="predicted"/>
<protein>
    <recommendedName>
        <fullName evidence="4">Cytochrome c</fullName>
    </recommendedName>
</protein>
<dbReference type="EMBL" id="JABZMI010000234">
    <property type="protein sequence ID" value="MBF1165578.1"/>
    <property type="molecule type" value="Genomic_DNA"/>
</dbReference>
<evidence type="ECO:0000313" key="3">
    <source>
        <dbReference type="Proteomes" id="UP000718593"/>
    </source>
</evidence>
<feature type="chain" id="PRO_5037589149" description="Cytochrome c" evidence="1">
    <location>
        <begin position="22"/>
        <end position="159"/>
    </location>
</feature>
<dbReference type="AlphaFoldDB" id="A0A930BT46"/>
<dbReference type="Proteomes" id="UP000718593">
    <property type="component" value="Unassembled WGS sequence"/>
</dbReference>
<reference evidence="2" key="1">
    <citation type="submission" date="2020-04" db="EMBL/GenBank/DDBJ databases">
        <title>Deep metagenomics examines the oral microbiome during advanced dental caries in children, revealing novel taxa and co-occurrences with host molecules.</title>
        <authorList>
            <person name="Baker J.L."/>
            <person name="Morton J.T."/>
            <person name="Dinis M."/>
            <person name="Alvarez R."/>
            <person name="Tran N.C."/>
            <person name="Knight R."/>
            <person name="Edlund A."/>
        </authorList>
    </citation>
    <scope>NUCLEOTIDE SEQUENCE</scope>
    <source>
        <strain evidence="2">JCVI_32_bin.24</strain>
    </source>
</reference>
<feature type="signal peptide" evidence="1">
    <location>
        <begin position="1"/>
        <end position="21"/>
    </location>
</feature>
<sequence length="159" mass="17006">MTLRPLAICAALACLAIPRLACTADHEHGSATDQRHAIPLDAREKHFLLSEMRDFLAVTQRILAASHAGDMEAVAAAALRAGLKAHQADFANPESLVHGIRKKAPPAFFPLGRATHEGFDEIAEVAKAIGDGDTVNKLLADNLQRCVACHSAYRVADSH</sequence>
<evidence type="ECO:0008006" key="4">
    <source>
        <dbReference type="Google" id="ProtNLM"/>
    </source>
</evidence>
<dbReference type="InterPro" id="IPR010980">
    <property type="entry name" value="Cyt_c/b562"/>
</dbReference>
<evidence type="ECO:0000313" key="2">
    <source>
        <dbReference type="EMBL" id="MBF1165578.1"/>
    </source>
</evidence>
<organism evidence="2 3">
    <name type="scientific">Dechloromonas agitata</name>
    <dbReference type="NCBI Taxonomy" id="73030"/>
    <lineage>
        <taxon>Bacteria</taxon>
        <taxon>Pseudomonadati</taxon>
        <taxon>Pseudomonadota</taxon>
        <taxon>Betaproteobacteria</taxon>
        <taxon>Rhodocyclales</taxon>
        <taxon>Azonexaceae</taxon>
        <taxon>Dechloromonas</taxon>
    </lineage>
</organism>
<dbReference type="SUPFAM" id="SSF47175">
    <property type="entry name" value="Cytochromes"/>
    <property type="match status" value="1"/>
</dbReference>